<evidence type="ECO:0000313" key="1">
    <source>
        <dbReference type="EnsemblMetazoa" id="ADIR014133-PA"/>
    </source>
</evidence>
<dbReference type="AlphaFoldDB" id="A0A182NW49"/>
<reference evidence="1" key="2">
    <citation type="submission" date="2020-05" db="UniProtKB">
        <authorList>
            <consortium name="EnsemblMetazoa"/>
        </authorList>
    </citation>
    <scope>IDENTIFICATION</scope>
    <source>
        <strain evidence="1">WRAIR2</strain>
    </source>
</reference>
<name>A0A182NW49_9DIPT</name>
<reference evidence="2" key="1">
    <citation type="submission" date="2013-03" db="EMBL/GenBank/DDBJ databases">
        <title>The Genome Sequence of Anopheles dirus WRAIR2.</title>
        <authorList>
            <consortium name="The Broad Institute Genomics Platform"/>
            <person name="Neafsey D.E."/>
            <person name="Walton C."/>
            <person name="Walker B."/>
            <person name="Young S.K."/>
            <person name="Zeng Q."/>
            <person name="Gargeya S."/>
            <person name="Fitzgerald M."/>
            <person name="Haas B."/>
            <person name="Abouelleil A."/>
            <person name="Allen A.W."/>
            <person name="Alvarado L."/>
            <person name="Arachchi H.M."/>
            <person name="Berlin A.M."/>
            <person name="Chapman S.B."/>
            <person name="Gainer-Dewar J."/>
            <person name="Goldberg J."/>
            <person name="Griggs A."/>
            <person name="Gujja S."/>
            <person name="Hansen M."/>
            <person name="Howarth C."/>
            <person name="Imamovic A."/>
            <person name="Ireland A."/>
            <person name="Larimer J."/>
            <person name="McCowan C."/>
            <person name="Murphy C."/>
            <person name="Pearson M."/>
            <person name="Poon T.W."/>
            <person name="Priest M."/>
            <person name="Roberts A."/>
            <person name="Saif S."/>
            <person name="Shea T."/>
            <person name="Sisk P."/>
            <person name="Sykes S."/>
            <person name="Wortman J."/>
            <person name="Nusbaum C."/>
            <person name="Birren B."/>
        </authorList>
    </citation>
    <scope>NUCLEOTIDE SEQUENCE [LARGE SCALE GENOMIC DNA]</scope>
    <source>
        <strain evidence="2">WRAIR2</strain>
    </source>
</reference>
<organism evidence="1 2">
    <name type="scientific">Anopheles dirus</name>
    <dbReference type="NCBI Taxonomy" id="7168"/>
    <lineage>
        <taxon>Eukaryota</taxon>
        <taxon>Metazoa</taxon>
        <taxon>Ecdysozoa</taxon>
        <taxon>Arthropoda</taxon>
        <taxon>Hexapoda</taxon>
        <taxon>Insecta</taxon>
        <taxon>Pterygota</taxon>
        <taxon>Neoptera</taxon>
        <taxon>Endopterygota</taxon>
        <taxon>Diptera</taxon>
        <taxon>Nematocera</taxon>
        <taxon>Culicoidea</taxon>
        <taxon>Culicidae</taxon>
        <taxon>Anophelinae</taxon>
        <taxon>Anopheles</taxon>
    </lineage>
</organism>
<evidence type="ECO:0000313" key="2">
    <source>
        <dbReference type="Proteomes" id="UP000075884"/>
    </source>
</evidence>
<keyword evidence="2" id="KW-1185">Reference proteome</keyword>
<sequence>MLRQYQFVCLALTHRTCRASTRNQRNANQEKDVEEASAVDSVVPARSCAVW</sequence>
<proteinExistence type="predicted"/>
<dbReference type="Proteomes" id="UP000075884">
    <property type="component" value="Unassembled WGS sequence"/>
</dbReference>
<dbReference type="EnsemblMetazoa" id="ADIR014133-RA">
    <property type="protein sequence ID" value="ADIR014133-PA"/>
    <property type="gene ID" value="ADIR014133"/>
</dbReference>
<accession>A0A182NW49</accession>
<protein>
    <submittedName>
        <fullName evidence="1">Uncharacterized protein</fullName>
    </submittedName>
</protein>
<dbReference type="VEuPathDB" id="VectorBase:ADIR014133"/>